<dbReference type="PANTHER" id="PTHR21310">
    <property type="entry name" value="AMINOGLYCOSIDE PHOSPHOTRANSFERASE-RELATED-RELATED"/>
    <property type="match status" value="1"/>
</dbReference>
<dbReference type="CDD" id="cd05154">
    <property type="entry name" value="ACAD10_11_N-like"/>
    <property type="match status" value="1"/>
</dbReference>
<dbReference type="InterPro" id="IPR051678">
    <property type="entry name" value="AGP_Transferase"/>
</dbReference>
<dbReference type="Proteomes" id="UP000552757">
    <property type="component" value="Unassembled WGS sequence"/>
</dbReference>
<dbReference type="SUPFAM" id="SSF56112">
    <property type="entry name" value="Protein kinase-like (PK-like)"/>
    <property type="match status" value="1"/>
</dbReference>
<accession>A0A7W6DMY6</accession>
<dbReference type="InterPro" id="IPR002575">
    <property type="entry name" value="Aminoglycoside_PTrfase"/>
</dbReference>
<dbReference type="AlphaFoldDB" id="A0A7W6DMY6"/>
<feature type="domain" description="Aminoglycoside phosphotransferase" evidence="1">
    <location>
        <begin position="38"/>
        <end position="282"/>
    </location>
</feature>
<dbReference type="GO" id="GO:0016301">
    <property type="term" value="F:kinase activity"/>
    <property type="evidence" value="ECO:0007669"/>
    <property type="project" value="UniProtKB-KW"/>
</dbReference>
<protein>
    <submittedName>
        <fullName evidence="2">Aminoglycoside phosphotransferase (APT) family kinase protein</fullName>
    </submittedName>
</protein>
<reference evidence="2 3" key="1">
    <citation type="submission" date="2020-08" db="EMBL/GenBank/DDBJ databases">
        <title>Genomic Encyclopedia of Type Strains, Phase IV (KMG-IV): sequencing the most valuable type-strain genomes for metagenomic binning, comparative biology and taxonomic classification.</title>
        <authorList>
            <person name="Goeker M."/>
        </authorList>
    </citation>
    <scope>NUCLEOTIDE SEQUENCE [LARGE SCALE GENOMIC DNA]</scope>
    <source>
        <strain evidence="2 3">DSM 29348</strain>
    </source>
</reference>
<dbReference type="InterPro" id="IPR011009">
    <property type="entry name" value="Kinase-like_dom_sf"/>
</dbReference>
<dbReference type="EMBL" id="JACIEB010000005">
    <property type="protein sequence ID" value="MBB3982798.1"/>
    <property type="molecule type" value="Genomic_DNA"/>
</dbReference>
<keyword evidence="2" id="KW-0808">Transferase</keyword>
<evidence type="ECO:0000313" key="2">
    <source>
        <dbReference type="EMBL" id="MBB3982798.1"/>
    </source>
</evidence>
<sequence length="377" mass="42301">MSVKLDAKTVHDRLTAWLGRTKPSWQGLTVAPMDVVLGSGFSAEIFFVDVEYDEDGQHHRRTLVVRRQPQTFEVVFESDLKLQANMMAALDARGDLPVPSWVGMEDDPSILGAPFLVMGRVEGQAATQRPNYNVEGWLTALSPDERMMFFRNALTALARLHAIDWRDGFTFLDRPDRGAPGLDQYLGYLKDWHAARGQGRPLPIVDAAMRWVLENRPKDTDTCVLWGDPTPSNTMWRPDGSVAALIDWELAALGPRELDLAWWLYFDDLFSRRFGVTRLEGLPTRDETVAIYEAAAGRKVGNLDYYDIVVALRMALVAVGAFDRQVSLGNILETNISADNNLMTLYIAEKLGLPLPELGADFRDFMRNLTPVEEAAD</sequence>
<evidence type="ECO:0000313" key="3">
    <source>
        <dbReference type="Proteomes" id="UP000552757"/>
    </source>
</evidence>
<dbReference type="RefSeq" id="WP_183955854.1">
    <property type="nucleotide sequence ID" value="NZ_JACIEB010000005.1"/>
</dbReference>
<gene>
    <name evidence="2" type="ORF">GGR44_002464</name>
</gene>
<comment type="caution">
    <text evidence="2">The sequence shown here is derived from an EMBL/GenBank/DDBJ whole genome shotgun (WGS) entry which is preliminary data.</text>
</comment>
<keyword evidence="2" id="KW-0418">Kinase</keyword>
<dbReference type="Gene3D" id="3.30.200.20">
    <property type="entry name" value="Phosphorylase Kinase, domain 1"/>
    <property type="match status" value="1"/>
</dbReference>
<organism evidence="2 3">
    <name type="scientific">Sphingobium fontiphilum</name>
    <dbReference type="NCBI Taxonomy" id="944425"/>
    <lineage>
        <taxon>Bacteria</taxon>
        <taxon>Pseudomonadati</taxon>
        <taxon>Pseudomonadota</taxon>
        <taxon>Alphaproteobacteria</taxon>
        <taxon>Sphingomonadales</taxon>
        <taxon>Sphingomonadaceae</taxon>
        <taxon>Sphingobium</taxon>
    </lineage>
</organism>
<dbReference type="InterPro" id="IPR041726">
    <property type="entry name" value="ACAD10_11_N"/>
</dbReference>
<name>A0A7W6DMY6_9SPHN</name>
<proteinExistence type="predicted"/>
<keyword evidence="3" id="KW-1185">Reference proteome</keyword>
<dbReference type="Gene3D" id="3.90.1200.10">
    <property type="match status" value="1"/>
</dbReference>
<evidence type="ECO:0000259" key="1">
    <source>
        <dbReference type="Pfam" id="PF01636"/>
    </source>
</evidence>
<dbReference type="Pfam" id="PF01636">
    <property type="entry name" value="APH"/>
    <property type="match status" value="1"/>
</dbReference>